<proteinExistence type="predicted"/>
<protein>
    <submittedName>
        <fullName evidence="2">Exopolysaccharide biosynthesis protein exod</fullName>
    </submittedName>
</protein>
<dbReference type="PANTHER" id="PTHR41795:SF1">
    <property type="entry name" value="EXOPOLYSACCHARIDE SYNTHESIS PROTEIN"/>
    <property type="match status" value="1"/>
</dbReference>
<feature type="transmembrane region" description="Helical" evidence="1">
    <location>
        <begin position="174"/>
        <end position="195"/>
    </location>
</feature>
<dbReference type="OrthoDB" id="8550083at2"/>
<gene>
    <name evidence="2" type="ORF">DFK10_10945</name>
</gene>
<keyword evidence="1" id="KW-1133">Transmembrane helix</keyword>
<feature type="transmembrane region" description="Helical" evidence="1">
    <location>
        <begin position="32"/>
        <end position="59"/>
    </location>
</feature>
<dbReference type="PIRSF" id="PIRSF033239">
    <property type="entry name" value="ExoD"/>
    <property type="match status" value="1"/>
</dbReference>
<dbReference type="Pfam" id="PF06055">
    <property type="entry name" value="ExoD"/>
    <property type="match status" value="1"/>
</dbReference>
<sequence>MQPEDEHRRRPSLSMPILRIARHQHETGALTIGNLLAALGEASFGWALVVFSLLTFLPLPPGSSLITALPLLVITLQMMLGFRYVRLPRFLSRKALDPEKLRRAVLRLRPVTRRLERVLVPRQTWIFARRNERALGVLLFVIAFALFLPVPFSGWFPAVSMFIIGVGLVERDGMVTMIGLVFGGASVVLTLSLLASFAMGADAMIDAAI</sequence>
<accession>A0A2V1P5L6</accession>
<evidence type="ECO:0000256" key="1">
    <source>
        <dbReference type="SAM" id="Phobius"/>
    </source>
</evidence>
<keyword evidence="3" id="KW-1185">Reference proteome</keyword>
<feature type="transmembrane region" description="Helical" evidence="1">
    <location>
        <begin position="65"/>
        <end position="85"/>
    </location>
</feature>
<organism evidence="2 3">
    <name type="scientific">Salibaculum griseiflavum</name>
    <dbReference type="NCBI Taxonomy" id="1914409"/>
    <lineage>
        <taxon>Bacteria</taxon>
        <taxon>Pseudomonadati</taxon>
        <taxon>Pseudomonadota</taxon>
        <taxon>Alphaproteobacteria</taxon>
        <taxon>Rhodobacterales</taxon>
        <taxon>Roseobacteraceae</taxon>
        <taxon>Salibaculum</taxon>
    </lineage>
</organism>
<dbReference type="Proteomes" id="UP000245293">
    <property type="component" value="Unassembled WGS sequence"/>
</dbReference>
<reference evidence="3" key="1">
    <citation type="submission" date="2018-05" db="EMBL/GenBank/DDBJ databases">
        <authorList>
            <person name="Du Z."/>
            <person name="Wang X."/>
        </authorList>
    </citation>
    <scope>NUCLEOTIDE SEQUENCE [LARGE SCALE GENOMIC DNA]</scope>
    <source>
        <strain evidence="3">WDS4C29</strain>
    </source>
</reference>
<comment type="caution">
    <text evidence="2">The sequence shown here is derived from an EMBL/GenBank/DDBJ whole genome shotgun (WGS) entry which is preliminary data.</text>
</comment>
<keyword evidence="1" id="KW-0812">Transmembrane</keyword>
<feature type="transmembrane region" description="Helical" evidence="1">
    <location>
        <begin position="135"/>
        <end position="168"/>
    </location>
</feature>
<dbReference type="RefSeq" id="WP_109389069.1">
    <property type="nucleotide sequence ID" value="NZ_QETF01000011.1"/>
</dbReference>
<dbReference type="InterPro" id="IPR010331">
    <property type="entry name" value="ExoD"/>
</dbReference>
<dbReference type="AlphaFoldDB" id="A0A2V1P5L6"/>
<dbReference type="PANTHER" id="PTHR41795">
    <property type="entry name" value="EXOPOLYSACCHARIDE SYNTHESIS PROTEIN"/>
    <property type="match status" value="1"/>
</dbReference>
<evidence type="ECO:0000313" key="2">
    <source>
        <dbReference type="EMBL" id="PWG16647.1"/>
    </source>
</evidence>
<keyword evidence="1" id="KW-0472">Membrane</keyword>
<dbReference type="EMBL" id="QETF01000011">
    <property type="protein sequence ID" value="PWG16647.1"/>
    <property type="molecule type" value="Genomic_DNA"/>
</dbReference>
<name>A0A2V1P5L6_9RHOB</name>
<evidence type="ECO:0000313" key="3">
    <source>
        <dbReference type="Proteomes" id="UP000245293"/>
    </source>
</evidence>